<dbReference type="EMBL" id="HBHL01007835">
    <property type="protein sequence ID" value="CAD9716259.1"/>
    <property type="molecule type" value="Transcribed_RNA"/>
</dbReference>
<comment type="similarity">
    <text evidence="1 5">Belongs to the metallophosphoesterase superfamily. Purple acid phosphatase family.</text>
</comment>
<dbReference type="InterPro" id="IPR041792">
    <property type="entry name" value="MPP_PAP"/>
</dbReference>
<dbReference type="InterPro" id="IPR008963">
    <property type="entry name" value="Purple_acid_Pase-like_N"/>
</dbReference>
<evidence type="ECO:0000256" key="5">
    <source>
        <dbReference type="RuleBase" id="RU361203"/>
    </source>
</evidence>
<keyword evidence="4" id="KW-0325">Glycoprotein</keyword>
<protein>
    <recommendedName>
        <fullName evidence="5">Purple acid phosphatase</fullName>
        <ecNumber evidence="5">3.1.3.2</ecNumber>
    </recommendedName>
</protein>
<evidence type="ECO:0000256" key="6">
    <source>
        <dbReference type="SAM" id="Phobius"/>
    </source>
</evidence>
<dbReference type="Pfam" id="PF00149">
    <property type="entry name" value="Metallophos"/>
    <property type="match status" value="1"/>
</dbReference>
<dbReference type="GO" id="GO:0046872">
    <property type="term" value="F:metal ion binding"/>
    <property type="evidence" value="ECO:0007669"/>
    <property type="project" value="InterPro"/>
</dbReference>
<dbReference type="InterPro" id="IPR025733">
    <property type="entry name" value="PAPs_C"/>
</dbReference>
<dbReference type="PROSITE" id="PS51257">
    <property type="entry name" value="PROKAR_LIPOPROTEIN"/>
    <property type="match status" value="1"/>
</dbReference>
<feature type="signal peptide" evidence="5">
    <location>
        <begin position="1"/>
        <end position="20"/>
    </location>
</feature>
<dbReference type="Proteomes" id="UP000316726">
    <property type="component" value="Chromosome 11"/>
</dbReference>
<accession>A0A5B8MTI4</accession>
<keyword evidence="6" id="KW-0472">Membrane</keyword>
<evidence type="ECO:0000256" key="3">
    <source>
        <dbReference type="ARBA" id="ARBA00022801"/>
    </source>
</evidence>
<keyword evidence="6" id="KW-0812">Transmembrane</keyword>
<evidence type="ECO:0000259" key="8">
    <source>
        <dbReference type="Pfam" id="PF14008"/>
    </source>
</evidence>
<feature type="chain" id="PRO_5035952020" description="Purple acid phosphatase" evidence="5">
    <location>
        <begin position="21"/>
        <end position="537"/>
    </location>
</feature>
<dbReference type="InterPro" id="IPR004843">
    <property type="entry name" value="Calcineurin-like_PHP"/>
</dbReference>
<dbReference type="SUPFAM" id="SSF56300">
    <property type="entry name" value="Metallo-dependent phosphatases"/>
    <property type="match status" value="1"/>
</dbReference>
<dbReference type="STRING" id="1764295.A0A5B8MTI4"/>
<dbReference type="AlphaFoldDB" id="A0A5B8MTI4"/>
<dbReference type="PANTHER" id="PTHR22953:SF153">
    <property type="entry name" value="PURPLE ACID PHOSPHATASE"/>
    <property type="match status" value="1"/>
</dbReference>
<feature type="domain" description="Calcineurin-like phosphoesterase" evidence="7">
    <location>
        <begin position="168"/>
        <end position="372"/>
    </location>
</feature>
<dbReference type="EC" id="3.1.3.2" evidence="5"/>
<name>A0A5B8MTI4_9CHLO</name>
<dbReference type="PANTHER" id="PTHR22953">
    <property type="entry name" value="ACID PHOSPHATASE RELATED"/>
    <property type="match status" value="1"/>
</dbReference>
<dbReference type="SUPFAM" id="SSF49363">
    <property type="entry name" value="Purple acid phosphatase, N-terminal domain"/>
    <property type="match status" value="1"/>
</dbReference>
<gene>
    <name evidence="10" type="ORF">A3770_11p62290</name>
    <name evidence="9" type="ORF">CPRI1469_LOCUS5115</name>
</gene>
<evidence type="ECO:0000313" key="10">
    <source>
        <dbReference type="EMBL" id="QDZ23711.1"/>
    </source>
</evidence>
<dbReference type="Gene3D" id="2.60.40.380">
    <property type="entry name" value="Purple acid phosphatase-like, N-terminal"/>
    <property type="match status" value="1"/>
</dbReference>
<dbReference type="InterPro" id="IPR039331">
    <property type="entry name" value="PAPs-like"/>
</dbReference>
<evidence type="ECO:0000256" key="2">
    <source>
        <dbReference type="ARBA" id="ARBA00022729"/>
    </source>
</evidence>
<keyword evidence="11" id="KW-1185">Reference proteome</keyword>
<organism evidence="10 11">
    <name type="scientific">Chloropicon primus</name>
    <dbReference type="NCBI Taxonomy" id="1764295"/>
    <lineage>
        <taxon>Eukaryota</taxon>
        <taxon>Viridiplantae</taxon>
        <taxon>Chlorophyta</taxon>
        <taxon>Chloropicophyceae</taxon>
        <taxon>Chloropicales</taxon>
        <taxon>Chloropicaceae</taxon>
        <taxon>Chloropicon</taxon>
    </lineage>
</organism>
<dbReference type="EMBL" id="CP031044">
    <property type="protein sequence ID" value="QDZ23711.1"/>
    <property type="molecule type" value="Genomic_DNA"/>
</dbReference>
<reference evidence="9" key="2">
    <citation type="submission" date="2021-01" db="EMBL/GenBank/DDBJ databases">
        <authorList>
            <person name="Corre E."/>
            <person name="Pelletier E."/>
            <person name="Niang G."/>
            <person name="Scheremetjew M."/>
            <person name="Finn R."/>
            <person name="Kale V."/>
            <person name="Holt S."/>
            <person name="Cochrane G."/>
            <person name="Meng A."/>
            <person name="Brown T."/>
            <person name="Cohen L."/>
        </authorList>
    </citation>
    <scope>NUCLEOTIDE SEQUENCE</scope>
    <source>
        <strain evidence="9">CCMP1205</strain>
    </source>
</reference>
<evidence type="ECO:0000256" key="1">
    <source>
        <dbReference type="ARBA" id="ARBA00008723"/>
    </source>
</evidence>
<evidence type="ECO:0000313" key="11">
    <source>
        <dbReference type="Proteomes" id="UP000316726"/>
    </source>
</evidence>
<feature type="domain" description="Purple acid phosphatase C-terminal" evidence="8">
    <location>
        <begin position="389"/>
        <end position="454"/>
    </location>
</feature>
<sequence length="537" mass="60379">MKSAAVVFVFSLALVGLASCGQYVPNNWQSGGQDPAEVEVVELPFEDDGGVQQVHITLAPHTSAPGAVVVSFASSTKAEEAGVYYREEGVGQASFAQARMTQYNHTTFQNDGTYTSPYLYHALIEEVSTNITVFYEPVLTQEQGVTLSRSLRVPPLASAFGGDPEQEMKLAMVGDIGQTSNSVQTMDHITQELGDVAAMVVMGDLSYADNIDARWDNWGRLFEPVLDKIPLFGLPGNHEIETDQEDGVSFRPYAHRFQNMPTCDNGCGGFDNKGWKANMWYSYNIGSAHIIHVSSYHKYEAGSPQYMWLDRDLSSLDRTKTPWVIVNLHAPWYNSNVAHQGEFQSYAIRREWQPLLCQHRVNMMFAGHVHSYERVFPTCDNSTVDYHRGITYVNIGDGGNREGLYNNWLPGENGRAGPIWSAFREGSYGHGVLHIMNSTHAFWKWHRNNDGDKVTRDTTYIVNEVAWEAKRDDKETVKESTTFVNNFFDVQISFIPFFILVALLCYSIAITVLYKKRNAAAKRDYESLTEMSVTNKL</sequence>
<keyword evidence="6" id="KW-1133">Transmembrane helix</keyword>
<dbReference type="Gene3D" id="3.60.21.10">
    <property type="match status" value="1"/>
</dbReference>
<dbReference type="GO" id="GO:0003993">
    <property type="term" value="F:acid phosphatase activity"/>
    <property type="evidence" value="ECO:0007669"/>
    <property type="project" value="UniProtKB-EC"/>
</dbReference>
<evidence type="ECO:0000256" key="4">
    <source>
        <dbReference type="ARBA" id="ARBA00023180"/>
    </source>
</evidence>
<dbReference type="InterPro" id="IPR029052">
    <property type="entry name" value="Metallo-depent_PP-like"/>
</dbReference>
<keyword evidence="2 5" id="KW-0732">Signal</keyword>
<dbReference type="OrthoDB" id="407721at2759"/>
<dbReference type="CDD" id="cd00839">
    <property type="entry name" value="MPP_PAPs"/>
    <property type="match status" value="1"/>
</dbReference>
<evidence type="ECO:0000259" key="7">
    <source>
        <dbReference type="Pfam" id="PF00149"/>
    </source>
</evidence>
<evidence type="ECO:0000313" key="9">
    <source>
        <dbReference type="EMBL" id="CAD9716259.1"/>
    </source>
</evidence>
<proteinExistence type="inferred from homology"/>
<keyword evidence="3 5" id="KW-0378">Hydrolase</keyword>
<reference evidence="10 11" key="1">
    <citation type="submission" date="2018-07" db="EMBL/GenBank/DDBJ databases">
        <title>The complete nuclear genome of the prasinophyte Chloropicon primus (CCMP1205).</title>
        <authorList>
            <person name="Pombert J.-F."/>
            <person name="Otis C."/>
            <person name="Turmel M."/>
            <person name="Lemieux C."/>
        </authorList>
    </citation>
    <scope>NUCLEOTIDE SEQUENCE [LARGE SCALE GENOMIC DNA]</scope>
    <source>
        <strain evidence="10 11">CCMP1205</strain>
    </source>
</reference>
<comment type="catalytic activity">
    <reaction evidence="5">
        <text>a phosphate monoester + H2O = an alcohol + phosphate</text>
        <dbReference type="Rhea" id="RHEA:15017"/>
        <dbReference type="ChEBI" id="CHEBI:15377"/>
        <dbReference type="ChEBI" id="CHEBI:30879"/>
        <dbReference type="ChEBI" id="CHEBI:43474"/>
        <dbReference type="ChEBI" id="CHEBI:67140"/>
        <dbReference type="EC" id="3.1.3.2"/>
    </reaction>
</comment>
<feature type="transmembrane region" description="Helical" evidence="6">
    <location>
        <begin position="494"/>
        <end position="514"/>
    </location>
</feature>
<dbReference type="Pfam" id="PF14008">
    <property type="entry name" value="Metallophos_C"/>
    <property type="match status" value="1"/>
</dbReference>